<organism evidence="1 2">
    <name type="scientific">Methylomirabilis oxygeniifera</name>
    <dbReference type="NCBI Taxonomy" id="671143"/>
    <lineage>
        <taxon>Bacteria</taxon>
        <taxon>Candidatus Methylomirabilota</taxon>
        <taxon>Candidatus Methylomirabilia</taxon>
        <taxon>Candidatus Methylomirabilales</taxon>
        <taxon>Candidatus Methylomirabilaceae</taxon>
        <taxon>Candidatus Methylomirabilis</taxon>
    </lineage>
</organism>
<reference evidence="1 2" key="1">
    <citation type="journal article" date="2010" name="Nature">
        <title>Nitrite-driven anaerobic methane oxidation by oxygenic bacteria.</title>
        <authorList>
            <person name="Ettwig K.F."/>
            <person name="Butler M.K."/>
            <person name="Le Paslier D."/>
            <person name="Pelletier E."/>
            <person name="Mangenot S."/>
            <person name="Kuypers M.M.M."/>
            <person name="Schreiber F."/>
            <person name="Dutilh B.E."/>
            <person name="Zedelius J."/>
            <person name="de Beer D."/>
            <person name="Gloerich J."/>
            <person name="Wessels H.J.C.T."/>
            <person name="van Allen T."/>
            <person name="Luesken F."/>
            <person name="Wu M."/>
            <person name="van de Pas-Schoonen K.T."/>
            <person name="Op den Camp H.J.M."/>
            <person name="Janssen-Megens E.M."/>
            <person name="Francoijs K-J."/>
            <person name="Stunnenberg H."/>
            <person name="Weissenbach J."/>
            <person name="Jetten M.S.M."/>
            <person name="Strous M."/>
        </authorList>
    </citation>
    <scope>NUCLEOTIDE SEQUENCE [LARGE SCALE GENOMIC DNA]</scope>
</reference>
<sequence>MIATRARNPLLVWFFSSTTNTSTILIPSLSHLRRVSTCPMARPCFSALRFRTFGAKAGLYTHSRNSEGKMRASIRSASVSSKSKVTCTDSPTLALAGSTRRFEMIGTPGPAGVDSIRHTAQAESAMAAIPTSTLSILAPHPIGLLWFFSIIQFSLYTFKTHPIGPARLFHTDSIRSAPKA</sequence>
<evidence type="ECO:0000313" key="1">
    <source>
        <dbReference type="EMBL" id="CBE68111.1"/>
    </source>
</evidence>
<dbReference type="EMBL" id="FP565575">
    <property type="protein sequence ID" value="CBE68111.1"/>
    <property type="molecule type" value="Genomic_DNA"/>
</dbReference>
<dbReference type="Proteomes" id="UP000006898">
    <property type="component" value="Chromosome"/>
</dbReference>
<name>D5MN11_METO1</name>
<proteinExistence type="predicted"/>
<accession>D5MN11</accession>
<dbReference type="HOGENOM" id="CLU_1493582_0_0_0"/>
<protein>
    <submittedName>
        <fullName evidence="1">Uncharacterized protein</fullName>
    </submittedName>
</protein>
<dbReference type="AlphaFoldDB" id="D5MN11"/>
<gene>
    <name evidence="1" type="ORF">DAMO_1050</name>
</gene>
<evidence type="ECO:0000313" key="2">
    <source>
        <dbReference type="Proteomes" id="UP000006898"/>
    </source>
</evidence>
<dbReference type="KEGG" id="mox:DAMO_1050"/>